<evidence type="ECO:0000256" key="6">
    <source>
        <dbReference type="ARBA" id="ARBA00022741"/>
    </source>
</evidence>
<dbReference type="Gene3D" id="3.40.50.2300">
    <property type="match status" value="1"/>
</dbReference>
<name>A0A2W4RHI5_9GAMM</name>
<dbReference type="PANTHER" id="PTHR45339:SF1">
    <property type="entry name" value="HYBRID SIGNAL TRANSDUCTION HISTIDINE KINASE J"/>
    <property type="match status" value="1"/>
</dbReference>
<evidence type="ECO:0000256" key="12">
    <source>
        <dbReference type="PROSITE-ProRule" id="PRU00169"/>
    </source>
</evidence>
<evidence type="ECO:0000259" key="15">
    <source>
        <dbReference type="PROSITE" id="PS50110"/>
    </source>
</evidence>
<comment type="catalytic activity">
    <reaction evidence="1">
        <text>ATP + protein L-histidine = ADP + protein N-phospho-L-histidine.</text>
        <dbReference type="EC" id="2.7.13.3"/>
    </reaction>
</comment>
<evidence type="ECO:0000256" key="3">
    <source>
        <dbReference type="ARBA" id="ARBA00012438"/>
    </source>
</evidence>
<accession>A0A2W4RHI5</accession>
<keyword evidence="11" id="KW-0131">Cell cycle</keyword>
<evidence type="ECO:0000256" key="8">
    <source>
        <dbReference type="ARBA" id="ARBA00022840"/>
    </source>
</evidence>
<protein>
    <recommendedName>
        <fullName evidence="3">histidine kinase</fullName>
        <ecNumber evidence="3">2.7.13.3</ecNumber>
    </recommendedName>
</protein>
<feature type="domain" description="Histidine kinase" evidence="14">
    <location>
        <begin position="140"/>
        <end position="359"/>
    </location>
</feature>
<keyword evidence="10" id="KW-0472">Membrane</keyword>
<dbReference type="EMBL" id="QJPH01000187">
    <property type="protein sequence ID" value="PZN83425.1"/>
    <property type="molecule type" value="Genomic_DNA"/>
</dbReference>
<organism evidence="16 17">
    <name type="scientific">Candidatus Methylumidiphilus alinenensis</name>
    <dbReference type="NCBI Taxonomy" id="2202197"/>
    <lineage>
        <taxon>Bacteria</taxon>
        <taxon>Pseudomonadati</taxon>
        <taxon>Pseudomonadota</taxon>
        <taxon>Gammaproteobacteria</taxon>
        <taxon>Methylococcales</taxon>
        <taxon>Candidatus Methylumidiphilus</taxon>
    </lineage>
</organism>
<keyword evidence="6" id="KW-0547">Nucleotide-binding</keyword>
<dbReference type="FunFam" id="1.10.287.130:FF:000038">
    <property type="entry name" value="Sensory transduction histidine kinase"/>
    <property type="match status" value="1"/>
</dbReference>
<dbReference type="CDD" id="cd16922">
    <property type="entry name" value="HATPase_EvgS-ArcB-TorS-like"/>
    <property type="match status" value="1"/>
</dbReference>
<dbReference type="GO" id="GO:0005524">
    <property type="term" value="F:ATP binding"/>
    <property type="evidence" value="ECO:0007669"/>
    <property type="project" value="UniProtKB-KW"/>
</dbReference>
<evidence type="ECO:0000256" key="2">
    <source>
        <dbReference type="ARBA" id="ARBA00004370"/>
    </source>
</evidence>
<evidence type="ECO:0000256" key="9">
    <source>
        <dbReference type="ARBA" id="ARBA00023012"/>
    </source>
</evidence>
<dbReference type="EC" id="2.7.13.3" evidence="3"/>
<proteinExistence type="predicted"/>
<evidence type="ECO:0000313" key="17">
    <source>
        <dbReference type="Proteomes" id="UP000249396"/>
    </source>
</evidence>
<dbReference type="PRINTS" id="PR00344">
    <property type="entry name" value="BCTRLSENSOR"/>
</dbReference>
<gene>
    <name evidence="16" type="ORF">DM484_04455</name>
</gene>
<comment type="caution">
    <text evidence="16">The sequence shown here is derived from an EMBL/GenBank/DDBJ whole genome shotgun (WGS) entry which is preliminary data.</text>
</comment>
<dbReference type="InterPro" id="IPR004358">
    <property type="entry name" value="Sig_transdc_His_kin-like_C"/>
</dbReference>
<dbReference type="CDD" id="cd00082">
    <property type="entry name" value="HisKA"/>
    <property type="match status" value="1"/>
</dbReference>
<evidence type="ECO:0000256" key="5">
    <source>
        <dbReference type="ARBA" id="ARBA00022679"/>
    </source>
</evidence>
<dbReference type="SMART" id="SM00388">
    <property type="entry name" value="HisKA"/>
    <property type="match status" value="1"/>
</dbReference>
<dbReference type="InterPro" id="IPR036097">
    <property type="entry name" value="HisK_dim/P_sf"/>
</dbReference>
<keyword evidence="5" id="KW-0808">Transferase</keyword>
<dbReference type="Pfam" id="PF00512">
    <property type="entry name" value="HisKA"/>
    <property type="match status" value="1"/>
</dbReference>
<feature type="domain" description="Response regulatory" evidence="15">
    <location>
        <begin position="386"/>
        <end position="502"/>
    </location>
</feature>
<dbReference type="Pfam" id="PF00072">
    <property type="entry name" value="Response_reg"/>
    <property type="match status" value="1"/>
</dbReference>
<evidence type="ECO:0000259" key="14">
    <source>
        <dbReference type="PROSITE" id="PS50109"/>
    </source>
</evidence>
<dbReference type="InterPro" id="IPR005467">
    <property type="entry name" value="His_kinase_dom"/>
</dbReference>
<keyword evidence="13" id="KW-0175">Coiled coil</keyword>
<dbReference type="Gene3D" id="3.30.565.10">
    <property type="entry name" value="Histidine kinase-like ATPase, C-terminal domain"/>
    <property type="match status" value="1"/>
</dbReference>
<dbReference type="GO" id="GO:0016020">
    <property type="term" value="C:membrane"/>
    <property type="evidence" value="ECO:0007669"/>
    <property type="project" value="UniProtKB-SubCell"/>
</dbReference>
<dbReference type="Gene3D" id="1.10.287.130">
    <property type="match status" value="1"/>
</dbReference>
<keyword evidence="4 12" id="KW-0597">Phosphoprotein</keyword>
<reference evidence="16 17" key="1">
    <citation type="journal article" date="2018" name="Aquat. Microb. Ecol.">
        <title>Gammaproteobacterial methanotrophs dominate.</title>
        <authorList>
            <person name="Rissanen A.J."/>
            <person name="Saarenheimo J."/>
            <person name="Tiirola M."/>
            <person name="Peura S."/>
            <person name="Aalto S.L."/>
            <person name="Karvinen A."/>
            <person name="Nykanen H."/>
        </authorList>
    </citation>
    <scope>NUCLEOTIDE SEQUENCE [LARGE SCALE GENOMIC DNA]</scope>
    <source>
        <strain evidence="16">AMbin10</strain>
    </source>
</reference>
<dbReference type="InterPro" id="IPR001789">
    <property type="entry name" value="Sig_transdc_resp-reg_receiver"/>
</dbReference>
<feature type="coiled-coil region" evidence="13">
    <location>
        <begin position="78"/>
        <end position="115"/>
    </location>
</feature>
<dbReference type="SUPFAM" id="SSF55874">
    <property type="entry name" value="ATPase domain of HSP90 chaperone/DNA topoisomerase II/histidine kinase"/>
    <property type="match status" value="1"/>
</dbReference>
<evidence type="ECO:0000256" key="10">
    <source>
        <dbReference type="ARBA" id="ARBA00023136"/>
    </source>
</evidence>
<sequence>MIHQAHQQSNIADYQIIRILQEELAETNRGLIALSMELEQRVDERTFELRATQDELQQTNSDLLMLTMELEDRVADRTEDLTKAIDALQKEIAERKKVESALERYQNHLEELVKERTFEMESARRQAEAASQSKSMFLANMSHELRTPMNAILGFSGLLMRDDALTGKQLEYLEIISRSGKHLLALINDVLDMSKIEAGQIELDNSPFDLAALIQDIVDMVRGRIAEKGLQLLVEQPYGLPRHILADEAKLRQILINLLSNAVKFTPQGCITLRFDNLPDVDTLKLLIEVEDTGIGISPSDQSHIFDAFFQVGGKAMERGTGLGLAISSQFVKLMGGILSVQSIVGKGSVFRVELPIEFAEEITLPQELEDVGDVIGLEPGRDAYRVLIVEDQRENALLLQTLMEKVGFEVRMAENGVAGIELFQNFKPHFIWMDRRMPVMDGIEATRRIRAMEGGQSVKIVAVTASVFKEQRSELLSAGMDEIVNKPFQPEDIFGCMAKHLGLRFIRQTRGKPESQAPVSAMSLATLPAGLRSDLWEALMDLDTNRIDKVVGLIAEFDTGLGQVLCFHTKSYQYTAIIHALEETNKSVVSGVSGAGKT</sequence>
<evidence type="ECO:0000256" key="1">
    <source>
        <dbReference type="ARBA" id="ARBA00000085"/>
    </source>
</evidence>
<feature type="modified residue" description="4-aspartylphosphate" evidence="12">
    <location>
        <position position="435"/>
    </location>
</feature>
<evidence type="ECO:0000256" key="13">
    <source>
        <dbReference type="SAM" id="Coils"/>
    </source>
</evidence>
<dbReference type="GO" id="GO:0000155">
    <property type="term" value="F:phosphorelay sensor kinase activity"/>
    <property type="evidence" value="ECO:0007669"/>
    <property type="project" value="InterPro"/>
</dbReference>
<dbReference type="CDD" id="cd17546">
    <property type="entry name" value="REC_hyHK_CKI1_RcsC-like"/>
    <property type="match status" value="1"/>
</dbReference>
<dbReference type="SUPFAM" id="SSF47384">
    <property type="entry name" value="Homodimeric domain of signal transducing histidine kinase"/>
    <property type="match status" value="1"/>
</dbReference>
<keyword evidence="9" id="KW-0902">Two-component regulatory system</keyword>
<dbReference type="InterPro" id="IPR003661">
    <property type="entry name" value="HisK_dim/P_dom"/>
</dbReference>
<dbReference type="InterPro" id="IPR011006">
    <property type="entry name" value="CheY-like_superfamily"/>
</dbReference>
<evidence type="ECO:0000256" key="7">
    <source>
        <dbReference type="ARBA" id="ARBA00022777"/>
    </source>
</evidence>
<dbReference type="PANTHER" id="PTHR45339">
    <property type="entry name" value="HYBRID SIGNAL TRANSDUCTION HISTIDINE KINASE J"/>
    <property type="match status" value="1"/>
</dbReference>
<dbReference type="FunFam" id="3.30.565.10:FF:000010">
    <property type="entry name" value="Sensor histidine kinase RcsC"/>
    <property type="match status" value="1"/>
</dbReference>
<dbReference type="AlphaFoldDB" id="A0A2W4RHI5"/>
<dbReference type="PROSITE" id="PS50110">
    <property type="entry name" value="RESPONSE_REGULATORY"/>
    <property type="match status" value="1"/>
</dbReference>
<dbReference type="PROSITE" id="PS50109">
    <property type="entry name" value="HIS_KIN"/>
    <property type="match status" value="1"/>
</dbReference>
<dbReference type="InterPro" id="IPR003594">
    <property type="entry name" value="HATPase_dom"/>
</dbReference>
<dbReference type="InterPro" id="IPR036890">
    <property type="entry name" value="HATPase_C_sf"/>
</dbReference>
<dbReference type="Pfam" id="PF02518">
    <property type="entry name" value="HATPase_c"/>
    <property type="match status" value="1"/>
</dbReference>
<evidence type="ECO:0000256" key="4">
    <source>
        <dbReference type="ARBA" id="ARBA00022553"/>
    </source>
</evidence>
<dbReference type="SUPFAM" id="SSF52172">
    <property type="entry name" value="CheY-like"/>
    <property type="match status" value="1"/>
</dbReference>
<evidence type="ECO:0000256" key="11">
    <source>
        <dbReference type="ARBA" id="ARBA00023306"/>
    </source>
</evidence>
<keyword evidence="7 16" id="KW-0418">Kinase</keyword>
<dbReference type="SMART" id="SM00387">
    <property type="entry name" value="HATPase_c"/>
    <property type="match status" value="1"/>
</dbReference>
<dbReference type="Proteomes" id="UP000249396">
    <property type="component" value="Unassembled WGS sequence"/>
</dbReference>
<comment type="subcellular location">
    <subcellularLocation>
        <location evidence="2">Membrane</location>
    </subcellularLocation>
</comment>
<keyword evidence="8" id="KW-0067">ATP-binding</keyword>
<evidence type="ECO:0000313" key="16">
    <source>
        <dbReference type="EMBL" id="PZN83425.1"/>
    </source>
</evidence>
<dbReference type="SMART" id="SM00448">
    <property type="entry name" value="REC"/>
    <property type="match status" value="1"/>
</dbReference>